<name>A0A5F1YYB2_9LEPT</name>
<sequence>MLFLLVVYPSISAVSQEKEQPTETAQAERRTQRRLQVGGIFFPQLPLLRINYNLTSNLSVFLTAAAFRGGTITGLSFDDNTNSLVETKSEWNAKANFSSVGVDWFPFDKIPMHLTGLIGSQQLFKVTAHEYLTVNPLNHQSVIQESPYAYTATPRRASMIGLGIGFRWVFSNGIYLGVQFIRYYAEQKVDFFVYTEPRLGASASVLDVWAYQKYLEQRFGTMEYFQMFYPYVGFSF</sequence>
<accession>A0A5F1YYB2</accession>
<dbReference type="EMBL" id="RQFA01000033">
    <property type="protein sequence ID" value="TGK34957.1"/>
    <property type="molecule type" value="Genomic_DNA"/>
</dbReference>
<dbReference type="RefSeq" id="WP_135591455.1">
    <property type="nucleotide sequence ID" value="NZ_RQEZ01000030.1"/>
</dbReference>
<dbReference type="AlphaFoldDB" id="A0A5F1YYB2"/>
<evidence type="ECO:0000313" key="2">
    <source>
        <dbReference type="Proteomes" id="UP000298277"/>
    </source>
</evidence>
<proteinExistence type="predicted"/>
<gene>
    <name evidence="1" type="ORF">EHQ17_07970</name>
</gene>
<keyword evidence="2" id="KW-1185">Reference proteome</keyword>
<reference evidence="1" key="1">
    <citation type="journal article" date="2019" name="PLoS Negl. Trop. Dis.">
        <title>Revisiting the worldwide diversity of Leptospira species in the environment.</title>
        <authorList>
            <person name="Vincent A.T."/>
            <person name="Schiettekatte O."/>
            <person name="Bourhy P."/>
            <person name="Veyrier F.J."/>
            <person name="Picardeau M."/>
        </authorList>
    </citation>
    <scope>NUCLEOTIDE SEQUENCE [LARGE SCALE GENOMIC DNA]</scope>
    <source>
        <strain evidence="1">201800299</strain>
    </source>
</reference>
<comment type="caution">
    <text evidence="1">The sequence shown here is derived from an EMBL/GenBank/DDBJ whole genome shotgun (WGS) entry which is preliminary data.</text>
</comment>
<protein>
    <recommendedName>
        <fullName evidence="3">Outer membrane protein beta-barrel domain-containing protein</fullName>
    </recommendedName>
</protein>
<organism evidence="1 2">
    <name type="scientific">Leptospira gomenensis</name>
    <dbReference type="NCBI Taxonomy" id="2484974"/>
    <lineage>
        <taxon>Bacteria</taxon>
        <taxon>Pseudomonadati</taxon>
        <taxon>Spirochaetota</taxon>
        <taxon>Spirochaetia</taxon>
        <taxon>Leptospirales</taxon>
        <taxon>Leptospiraceae</taxon>
        <taxon>Leptospira</taxon>
    </lineage>
</organism>
<evidence type="ECO:0008006" key="3">
    <source>
        <dbReference type="Google" id="ProtNLM"/>
    </source>
</evidence>
<dbReference type="Proteomes" id="UP000298277">
    <property type="component" value="Unassembled WGS sequence"/>
</dbReference>
<evidence type="ECO:0000313" key="1">
    <source>
        <dbReference type="EMBL" id="TGK34957.1"/>
    </source>
</evidence>